<proteinExistence type="predicted"/>
<evidence type="ECO:0000313" key="2">
    <source>
        <dbReference type="EMBL" id="TFD98509.1"/>
    </source>
</evidence>
<sequence>MENESLLTNLNLRVDDLLFNLRYILEPIEEQRVEVKRKTKIFWSILLSLSFLIVLAALSGFLIILWAFIAVFIGGIVWYVMWISPMEKMMKNSFYEKVVPHIISEFLSDSSFSIDSCISESDYNKSDIYRKGVDRYSGDNLIWGILGETSVRFSKLHTEYKTERRDKNGNTKTDWSTIFKGVFLVADFNKNTKGKTYILKDSAEKILGGVGRWMQDKFGASGRGEMVYLEDSIFEKEYVVYSTDPVEARYILTPSMQECFIELSRYFGSGNVSASIIDGHLSLALSGRNKLFSFAGNKNLTDALTIRYYAENLLQILKVVEILNLNTRIWGR</sequence>
<keyword evidence="1" id="KW-0812">Transmembrane</keyword>
<name>A0A4Y8L789_9BACT</name>
<feature type="transmembrane region" description="Helical" evidence="1">
    <location>
        <begin position="41"/>
        <end position="58"/>
    </location>
</feature>
<keyword evidence="3" id="KW-1185">Reference proteome</keyword>
<keyword evidence="1" id="KW-1133">Transmembrane helix</keyword>
<gene>
    <name evidence="2" type="ORF">E2605_00055</name>
</gene>
<organism evidence="2 3">
    <name type="scientific">Dysgonomonas capnocytophagoides</name>
    <dbReference type="NCBI Taxonomy" id="45254"/>
    <lineage>
        <taxon>Bacteria</taxon>
        <taxon>Pseudomonadati</taxon>
        <taxon>Bacteroidota</taxon>
        <taxon>Bacteroidia</taxon>
        <taxon>Bacteroidales</taxon>
        <taxon>Dysgonomonadaceae</taxon>
        <taxon>Dysgonomonas</taxon>
    </lineage>
</organism>
<dbReference type="OrthoDB" id="4960523at2"/>
<dbReference type="STRING" id="1121485.GCA_000426485_00772"/>
<feature type="transmembrane region" description="Helical" evidence="1">
    <location>
        <begin position="64"/>
        <end position="83"/>
    </location>
</feature>
<evidence type="ECO:0000256" key="1">
    <source>
        <dbReference type="SAM" id="Phobius"/>
    </source>
</evidence>
<dbReference type="Proteomes" id="UP000297861">
    <property type="component" value="Unassembled WGS sequence"/>
</dbReference>
<dbReference type="RefSeq" id="WP_134435137.1">
    <property type="nucleotide sequence ID" value="NZ_SOML01000001.1"/>
</dbReference>
<dbReference type="InterPro" id="IPR021484">
    <property type="entry name" value="DUF3137"/>
</dbReference>
<dbReference type="AlphaFoldDB" id="A0A4Y8L789"/>
<accession>A0A4Y8L789</accession>
<dbReference type="EMBL" id="SOML01000001">
    <property type="protein sequence ID" value="TFD98509.1"/>
    <property type="molecule type" value="Genomic_DNA"/>
</dbReference>
<evidence type="ECO:0000313" key="3">
    <source>
        <dbReference type="Proteomes" id="UP000297861"/>
    </source>
</evidence>
<dbReference type="Pfam" id="PF11335">
    <property type="entry name" value="DUF3137"/>
    <property type="match status" value="1"/>
</dbReference>
<keyword evidence="1" id="KW-0472">Membrane</keyword>
<protein>
    <submittedName>
        <fullName evidence="2">DUF3137 domain-containing protein</fullName>
    </submittedName>
</protein>
<comment type="caution">
    <text evidence="2">The sequence shown here is derived from an EMBL/GenBank/DDBJ whole genome shotgun (WGS) entry which is preliminary data.</text>
</comment>
<reference evidence="2 3" key="1">
    <citation type="submission" date="2019-03" db="EMBL/GenBank/DDBJ databases">
        <title>San Antonio Military Medical Center submission to MRSN (WRAIR), pending publication.</title>
        <authorList>
            <person name="Blyth D.M."/>
            <person name="Mccarthy S.L."/>
            <person name="Schall S.E."/>
            <person name="Stam J.A."/>
            <person name="Ong A.C."/>
            <person name="Mcgann P.T."/>
        </authorList>
    </citation>
    <scope>NUCLEOTIDE SEQUENCE [LARGE SCALE GENOMIC DNA]</scope>
    <source>
        <strain evidence="2 3">MRSN571793</strain>
    </source>
</reference>